<organism evidence="1 2">
    <name type="scientific">Ascodesmis nigricans</name>
    <dbReference type="NCBI Taxonomy" id="341454"/>
    <lineage>
        <taxon>Eukaryota</taxon>
        <taxon>Fungi</taxon>
        <taxon>Dikarya</taxon>
        <taxon>Ascomycota</taxon>
        <taxon>Pezizomycotina</taxon>
        <taxon>Pezizomycetes</taxon>
        <taxon>Pezizales</taxon>
        <taxon>Ascodesmidaceae</taxon>
        <taxon>Ascodesmis</taxon>
    </lineage>
</organism>
<evidence type="ECO:0000313" key="1">
    <source>
        <dbReference type="EMBL" id="TGZ78062.1"/>
    </source>
</evidence>
<protein>
    <submittedName>
        <fullName evidence="1">Uncharacterized protein</fullName>
    </submittedName>
</protein>
<dbReference type="InParanoid" id="A0A4S2MM04"/>
<reference evidence="1 2" key="1">
    <citation type="submission" date="2019-04" db="EMBL/GenBank/DDBJ databases">
        <title>Comparative genomics and transcriptomics to analyze fruiting body development in filamentous ascomycetes.</title>
        <authorList>
            <consortium name="DOE Joint Genome Institute"/>
            <person name="Lutkenhaus R."/>
            <person name="Traeger S."/>
            <person name="Breuer J."/>
            <person name="Kuo A."/>
            <person name="Lipzen A."/>
            <person name="Pangilinan J."/>
            <person name="Dilworth D."/>
            <person name="Sandor L."/>
            <person name="Poggeler S."/>
            <person name="Barry K."/>
            <person name="Grigoriev I.V."/>
            <person name="Nowrousian M."/>
        </authorList>
    </citation>
    <scope>NUCLEOTIDE SEQUENCE [LARGE SCALE GENOMIC DNA]</scope>
    <source>
        <strain evidence="1 2">CBS 389.68</strain>
    </source>
</reference>
<keyword evidence="2" id="KW-1185">Reference proteome</keyword>
<dbReference type="Proteomes" id="UP000298138">
    <property type="component" value="Unassembled WGS sequence"/>
</dbReference>
<proteinExistence type="predicted"/>
<name>A0A4S2MM04_9PEZI</name>
<gene>
    <name evidence="1" type="ORF">EX30DRAFT_351403</name>
</gene>
<dbReference type="EMBL" id="ML220146">
    <property type="protein sequence ID" value="TGZ78062.1"/>
    <property type="molecule type" value="Genomic_DNA"/>
</dbReference>
<dbReference type="AlphaFoldDB" id="A0A4S2MM04"/>
<evidence type="ECO:0000313" key="2">
    <source>
        <dbReference type="Proteomes" id="UP000298138"/>
    </source>
</evidence>
<accession>A0A4S2MM04</accession>
<sequence length="115" mass="12806">MHCAVEVVVVISFCGKLSSSAELVVKRQCNTGRCGGRGLPAKRRAIMIVISRWNLIFCPTLRTPWNGDVFISSHTVCKTSKASHHAAMRQNREKNNNEYLPITGAIVILRNDKVK</sequence>